<dbReference type="Proteomes" id="UP001157069">
    <property type="component" value="Unassembled WGS sequence"/>
</dbReference>
<evidence type="ECO:0000313" key="2">
    <source>
        <dbReference type="EMBL" id="GMA92045.1"/>
    </source>
</evidence>
<feature type="region of interest" description="Disordered" evidence="1">
    <location>
        <begin position="77"/>
        <end position="145"/>
    </location>
</feature>
<gene>
    <name evidence="2" type="ORF">GCM10025869_25740</name>
</gene>
<feature type="compositionally biased region" description="Acidic residues" evidence="1">
    <location>
        <begin position="12"/>
        <end position="37"/>
    </location>
</feature>
<name>A0ABQ6JXN2_9MICO</name>
<reference evidence="3" key="1">
    <citation type="journal article" date="2019" name="Int. J. Syst. Evol. Microbiol.">
        <title>The Global Catalogue of Microorganisms (GCM) 10K type strain sequencing project: providing services to taxonomists for standard genome sequencing and annotation.</title>
        <authorList>
            <consortium name="The Broad Institute Genomics Platform"/>
            <consortium name="The Broad Institute Genome Sequencing Center for Infectious Disease"/>
            <person name="Wu L."/>
            <person name="Ma J."/>
        </authorList>
    </citation>
    <scope>NUCLEOTIDE SEQUENCE [LARGE SCALE GENOMIC DNA]</scope>
    <source>
        <strain evidence="3">NBRC 108755</strain>
    </source>
</reference>
<evidence type="ECO:0000256" key="1">
    <source>
        <dbReference type="SAM" id="MobiDB-lite"/>
    </source>
</evidence>
<proteinExistence type="predicted"/>
<feature type="compositionally biased region" description="Basic and acidic residues" evidence="1">
    <location>
        <begin position="104"/>
        <end position="113"/>
    </location>
</feature>
<feature type="region of interest" description="Disordered" evidence="1">
    <location>
        <begin position="1"/>
        <end position="51"/>
    </location>
</feature>
<comment type="caution">
    <text evidence="2">The sequence shown here is derived from an EMBL/GenBank/DDBJ whole genome shotgun (WGS) entry which is preliminary data.</text>
</comment>
<protein>
    <submittedName>
        <fullName evidence="2">Uncharacterized protein</fullName>
    </submittedName>
</protein>
<sequence>MSDTGQDFSYDISEDDEGLLPPDESLDPDELDDDFDELGYSPLDRPSGNLSWGFTAREARTSEPLSARLARELPDVGADLDGEEETASAMSSTPMASCVTTRWARRERVDSSGRSRRAAIRRPNTGRRMSASTGAPPRRRRRPCT</sequence>
<accession>A0ABQ6JXN2</accession>
<organism evidence="2 3">
    <name type="scientific">Homoserinibacter gongjuensis</name>
    <dbReference type="NCBI Taxonomy" id="1162968"/>
    <lineage>
        <taxon>Bacteria</taxon>
        <taxon>Bacillati</taxon>
        <taxon>Actinomycetota</taxon>
        <taxon>Actinomycetes</taxon>
        <taxon>Micrococcales</taxon>
        <taxon>Microbacteriaceae</taxon>
        <taxon>Homoserinibacter</taxon>
    </lineage>
</organism>
<keyword evidence="3" id="KW-1185">Reference proteome</keyword>
<evidence type="ECO:0000313" key="3">
    <source>
        <dbReference type="Proteomes" id="UP001157069"/>
    </source>
</evidence>
<feature type="compositionally biased region" description="Low complexity" evidence="1">
    <location>
        <begin position="87"/>
        <end position="97"/>
    </location>
</feature>
<dbReference type="EMBL" id="BSVA01000001">
    <property type="protein sequence ID" value="GMA92045.1"/>
    <property type="molecule type" value="Genomic_DNA"/>
</dbReference>